<accession>A0ACB9YDW9</accession>
<comment type="caution">
    <text evidence="1">The sequence shown here is derived from an EMBL/GenBank/DDBJ whole genome shotgun (WGS) entry which is preliminary data.</text>
</comment>
<reference evidence="1" key="1">
    <citation type="submission" date="2022-06" db="EMBL/GenBank/DDBJ databases">
        <title>The First Complete Genome of the Simian Malaria Parasite Plasmodium brasilianum.</title>
        <authorList>
            <person name="Bajic M."/>
            <person name="Ravishankar S."/>
        </authorList>
    </citation>
    <scope>NUCLEOTIDE SEQUENCE</scope>
    <source>
        <strain evidence="1">Bolivian I</strain>
    </source>
</reference>
<proteinExistence type="predicted"/>
<keyword evidence="2" id="KW-1185">Reference proteome</keyword>
<evidence type="ECO:0000313" key="1">
    <source>
        <dbReference type="EMBL" id="KAI4840638.1"/>
    </source>
</evidence>
<protein>
    <submittedName>
        <fullName evidence="1">Uncharacterized protein</fullName>
    </submittedName>
</protein>
<dbReference type="EMBL" id="CM043771">
    <property type="protein sequence ID" value="KAI4840638.1"/>
    <property type="molecule type" value="Genomic_DNA"/>
</dbReference>
<organism evidence="1 2">
    <name type="scientific">Plasmodium brasilianum</name>
    <dbReference type="NCBI Taxonomy" id="5824"/>
    <lineage>
        <taxon>Eukaryota</taxon>
        <taxon>Sar</taxon>
        <taxon>Alveolata</taxon>
        <taxon>Apicomplexa</taxon>
        <taxon>Aconoidasida</taxon>
        <taxon>Haemosporida</taxon>
        <taxon>Plasmodiidae</taxon>
        <taxon>Plasmodium</taxon>
        <taxon>Plasmodium (Plasmodium)</taxon>
    </lineage>
</organism>
<evidence type="ECO:0000313" key="2">
    <source>
        <dbReference type="Proteomes" id="UP001056978"/>
    </source>
</evidence>
<sequence>MKEAVGNTSLKRIILLSLFVLVAKYMEYSSIKKRHITKHNYDDNRRTESTTLTNTHTTVCSNKENKNLAASKNFTNIANMTNFTNFANITNIHENCPFYVPHISADDGKKGNKKVYTNNGHHIVPHKKIIYMPIEKQDNVKASGFLLFTEKKDNSFFYGYNNDIYYTNEKEEFWLFHIVSTILNRVKHFSNTMFSRTVQLIHILINTSDQSDHSNYSVHSDHSNNRTSEFEENLFFQKNEHTNSIQPFSWKRRIYKILAYLAHKFFPKVFINMDNESIYKNLFPSLNYEHNIIEVASTPYMHNDEYVKIASKERHVKAHSEGSSIHKKDLYSNADNWLTTSVTNTYSSDDLKKKEKMYVHLNDVKNETNIIIKLVKEVPHDGNNGQKTQNTNYQNHKFCQGGMAILSKKVRRILSSNYNLVSNKDESSDSDDGYTIDIKFVKETSGKTRYLPLGHKDKEDKKDKKDKKKCRILSEDKENTDKSSDSDDDKKHDDNSNERERENQLNGSGPPRDTKPWRCRLLLENGEGTHYSNSEQDDEGKNANVVNKTNYRILSEEEEREHGDGDSDSERNDNAKNDNDKNENDKNNEGNKTSYRILSENKEKEGDGDSDSERNDNDNNDNDKNENEKNNEGNKTSYRILSENKEKEGDGDSDSERNDNDKNDNDKNENEKNNEGNKTSYRILSENKEKEGDGDSDSEKNDSERNDNDKNENEKNNEGNKTSYRMLSENKEKEGDGDSDSEKNDSERNDNDKNENEKNNEGNKTSYRILSENKEKEGDGDSDSEKNDSERNDNDKNENEKNNEGNKTSYRILSENKEKEGDGDSDSERNDNDKNDNDKNENEKNNEGNKTSYRILSENKEKEGDGDSDSERNDNDKNDNDKNENEKNNEGNKTSYRILSENKEKEGDGDSDSEKNDSERNDNDKNENEKNNEGNKTSYRMLSENKEKEGDGDSDSEKNDSERNDNDKNENEKNNEGNKTSYRILSENKEKEGDGDSDSEKNDSERNDNDKNENEKNNEGNKTSYRILSENKEKEGDGDSDSERNDNDKNDNDKNENEKNNEGNKTSYRILSENKEKEGDGDSDSEKNDSERNDNDKNENEKNNEGNKTSYRILSENKEKEGDGDSDSERNDSERNDNDKNENDKNNEGNKTSYRILSEIEEWKEGLDDDKKKEEGKKDAKSLYTLTKGSKGLVSSKDNIEEIKNNSNEEKKNKKKRSWVLIGNNSELKGGKNGKDEKENGEDEKQEIETASDRKNGKEKKYTNEYIDEEELEEEEEEEREEEKEKYKDMDKCKDNEKFKDNEKYREKEKYKEKDKYNEEEEEEEEEEYDDEEDGDVKEMRKKEIYKCNYYTCDILETVASVNVKSDGDKYDAFSLGNRHPERRLDERINRSDDPDRCLTYNCLFNERESLFRKGNYYFINPGPYNIIKMKQNKGMFYSKSSYDYMNCYSSSFNEKSTLADTADDSKKRLKQIEEIIPGCLTGFKSDDGYQKLLTPMFVQNDIFLHCAFKNDASSEVNDKHESFPIKIYLKKNLDKTKGCSFQINEGSNKAYKEYALRESFLSNKIILNDINTGNDCIVHASDEIVGFQCGPPYRFQRKDNIILEDYSVTTNTREKYMIREERNEDFGFFKTEPFNCFEYVNDNEPAEDVVPGSIVFPTSSILKGQIHTNHTRYIKLSKQSENKIVSCSCNYYSANKLLYIGRIIIKVQKSNSVHLNSPIGLTKDMRNFSAERKKKFNYDSKLDTEQFYNNGHNFFNNYYIRGSTLSDTGRDMNSMTHQGERSKLEVLSQLNRIMDKMRVGNFYKKKKSISGHYDHDDEYDHSDSELDGDDYGKWDSQWGIHWDSQWYKPSDSQWYKPSDSQWDRLWDNQWYRPSGRQWYRPLDRLWYRPSDSQWDRYSDRQWDENWGNQWDNHGGIDVRSDLLMDYDENTENEHVSSKYKSLKNAMDIQDSILQAGKSQNIALINRSKNVKVVLPKYEEKYNKYYEEMIHPKFISLIYEEKPNVNEQINKSLKLFKEYYPPMLGETTSEEDVEEERGDVDTLDKGKKYTEYKKWRDEEKLKWGSDGENILKAKKEKKWWDERKKKWMTDDEMKLMTGAEKKWWDQKKKNWDTDEDKEWETDEEKEWVTDDEQEEEAFHKRNDVSYAEVTGEEVNKMGKGKYKKKKKKKEEEKSEEGGKKRWGGMNGEHKYGKKDEANDQINKEEIVEKQREVGDEEKAAEGEEIGSKQKSEKKRKRGKKKRMTKKQKREWVKEDKTNKWNNEKMKEEKRDEWKNENMKEEKTNE</sequence>
<dbReference type="Proteomes" id="UP001056978">
    <property type="component" value="Chromosome 3"/>
</dbReference>
<name>A0ACB9YDW9_PLABR</name>
<gene>
    <name evidence="1" type="ORF">MKS88_000871</name>
</gene>